<dbReference type="GO" id="GO:0044773">
    <property type="term" value="P:mitotic DNA damage checkpoint signaling"/>
    <property type="evidence" value="ECO:0007669"/>
    <property type="project" value="TreeGrafter"/>
</dbReference>
<gene>
    <name evidence="3" type="ORF">ADEAN_000377100</name>
</gene>
<name>A0A7G2C9S8_9TRYP</name>
<accession>A0A7G2C9S8</accession>
<dbReference type="Pfam" id="PF00069">
    <property type="entry name" value="Pkinase"/>
    <property type="match status" value="1"/>
</dbReference>
<dbReference type="Proteomes" id="UP000515908">
    <property type="component" value="Chromosome 06"/>
</dbReference>
<evidence type="ECO:0000259" key="2">
    <source>
        <dbReference type="PROSITE" id="PS50011"/>
    </source>
</evidence>
<evidence type="ECO:0000256" key="1">
    <source>
        <dbReference type="SAM" id="MobiDB-lite"/>
    </source>
</evidence>
<dbReference type="PROSITE" id="PS50011">
    <property type="entry name" value="PROTEIN_KINASE_DOM"/>
    <property type="match status" value="1"/>
</dbReference>
<dbReference type="PANTHER" id="PTHR44167:SF18">
    <property type="entry name" value="PROTEIN KINASE DOMAIN-CONTAINING PROTEIN"/>
    <property type="match status" value="1"/>
</dbReference>
<dbReference type="EMBL" id="LR877150">
    <property type="protein sequence ID" value="CAD2216309.1"/>
    <property type="molecule type" value="Genomic_DNA"/>
</dbReference>
<dbReference type="SUPFAM" id="SSF56112">
    <property type="entry name" value="Protein kinase-like (PK-like)"/>
    <property type="match status" value="1"/>
</dbReference>
<dbReference type="GO" id="GO:0005524">
    <property type="term" value="F:ATP binding"/>
    <property type="evidence" value="ECO:0007669"/>
    <property type="project" value="InterPro"/>
</dbReference>
<dbReference type="Gene3D" id="1.10.510.10">
    <property type="entry name" value="Transferase(Phosphotransferase) domain 1"/>
    <property type="match status" value="1"/>
</dbReference>
<dbReference type="InterPro" id="IPR011009">
    <property type="entry name" value="Kinase-like_dom_sf"/>
</dbReference>
<protein>
    <submittedName>
        <fullName evidence="3">Protein tyrosine kinase/Protein kinase domain containing protein, putative</fullName>
    </submittedName>
</protein>
<proteinExistence type="predicted"/>
<dbReference type="InterPro" id="IPR000719">
    <property type="entry name" value="Prot_kinase_dom"/>
</dbReference>
<dbReference type="AlphaFoldDB" id="A0A7G2C9S8"/>
<dbReference type="VEuPathDB" id="TriTrypDB:ADEAN_000377100"/>
<feature type="region of interest" description="Disordered" evidence="1">
    <location>
        <begin position="176"/>
        <end position="197"/>
    </location>
</feature>
<dbReference type="GO" id="GO:0005737">
    <property type="term" value="C:cytoplasm"/>
    <property type="evidence" value="ECO:0007669"/>
    <property type="project" value="TreeGrafter"/>
</dbReference>
<dbReference type="GO" id="GO:0004674">
    <property type="term" value="F:protein serine/threonine kinase activity"/>
    <property type="evidence" value="ECO:0007669"/>
    <property type="project" value="TreeGrafter"/>
</dbReference>
<keyword evidence="3" id="KW-0808">Transferase</keyword>
<dbReference type="GO" id="GO:0005634">
    <property type="term" value="C:nucleus"/>
    <property type="evidence" value="ECO:0007669"/>
    <property type="project" value="TreeGrafter"/>
</dbReference>
<evidence type="ECO:0000313" key="4">
    <source>
        <dbReference type="Proteomes" id="UP000515908"/>
    </source>
</evidence>
<dbReference type="PANTHER" id="PTHR44167">
    <property type="entry name" value="OVARIAN-SPECIFIC SERINE/THREONINE-PROTEIN KINASE LOK-RELATED"/>
    <property type="match status" value="1"/>
</dbReference>
<evidence type="ECO:0000313" key="3">
    <source>
        <dbReference type="EMBL" id="CAD2216309.1"/>
    </source>
</evidence>
<dbReference type="SMART" id="SM00220">
    <property type="entry name" value="S_TKc"/>
    <property type="match status" value="1"/>
</dbReference>
<keyword evidence="4" id="KW-1185">Reference proteome</keyword>
<reference evidence="3 4" key="1">
    <citation type="submission" date="2020-08" db="EMBL/GenBank/DDBJ databases">
        <authorList>
            <person name="Newling K."/>
            <person name="Davey J."/>
            <person name="Forrester S."/>
        </authorList>
    </citation>
    <scope>NUCLEOTIDE SEQUENCE [LARGE SCALE GENOMIC DNA]</scope>
    <source>
        <strain evidence="4">Crithidia deanei Carvalho (ATCC PRA-265)</strain>
    </source>
</reference>
<feature type="domain" description="Protein kinase" evidence="2">
    <location>
        <begin position="1"/>
        <end position="310"/>
    </location>
</feature>
<organism evidence="3 4">
    <name type="scientific">Angomonas deanei</name>
    <dbReference type="NCBI Taxonomy" id="59799"/>
    <lineage>
        <taxon>Eukaryota</taxon>
        <taxon>Discoba</taxon>
        <taxon>Euglenozoa</taxon>
        <taxon>Kinetoplastea</taxon>
        <taxon>Metakinetoplastina</taxon>
        <taxon>Trypanosomatida</taxon>
        <taxon>Trypanosomatidae</taxon>
        <taxon>Strigomonadinae</taxon>
        <taxon>Angomonas</taxon>
    </lineage>
</organism>
<keyword evidence="3" id="KW-0418">Kinase</keyword>
<sequence length="339" mass="38141">MAAQAHKVYKHPIHKNEIDFAETLHEIKEKHRKAISTDTFLDIGFAYLVGPEAVVVHGKDEKGLLMTLYDCSLKQFLERTSASGLRAERGKRGGSAFLTTRRYDCVQSMEVIKAVSFQLLCAIAAMNERMSHCSNNKTFKGFVHNDLHLENILLLYNGNIALCDFELVSHTPGDPTTTVKNTFSRLPPPSRQSPRGMYTDSADTWGFALIVINLLTGVDPLFDNDVITDDFGNGPLLMGHDDPSVPQNAKVLDWEENIGKYVEELLLQLDPTGERKREASQLLTLCSRCLVNRKGATPSLASDLLRMDMFNTYRDSPVLASEVIQRWVEQQKKLEKQQK</sequence>